<gene>
    <name evidence="2" type="ORF">QBC47DRAFT_400430</name>
</gene>
<dbReference type="Gene3D" id="1.10.287.110">
    <property type="entry name" value="DnaJ domain"/>
    <property type="match status" value="1"/>
</dbReference>
<dbReference type="PROSITE" id="PS50076">
    <property type="entry name" value="DNAJ_2"/>
    <property type="match status" value="1"/>
</dbReference>
<reference evidence="2" key="1">
    <citation type="submission" date="2023-06" db="EMBL/GenBank/DDBJ databases">
        <title>Genome-scale phylogeny and comparative genomics of the fungal order Sordariales.</title>
        <authorList>
            <consortium name="Lawrence Berkeley National Laboratory"/>
            <person name="Hensen N."/>
            <person name="Bonometti L."/>
            <person name="Westerberg I."/>
            <person name="Brannstrom I.O."/>
            <person name="Guillou S."/>
            <person name="Cros-Aarteil S."/>
            <person name="Calhoun S."/>
            <person name="Haridas S."/>
            <person name="Kuo A."/>
            <person name="Mondo S."/>
            <person name="Pangilinan J."/>
            <person name="Riley R."/>
            <person name="Labutti K."/>
            <person name="Andreopoulos B."/>
            <person name="Lipzen A."/>
            <person name="Chen C."/>
            <person name="Yanf M."/>
            <person name="Daum C."/>
            <person name="Ng V."/>
            <person name="Clum A."/>
            <person name="Steindorff A."/>
            <person name="Ohm R."/>
            <person name="Martin F."/>
            <person name="Silar P."/>
            <person name="Natvig D."/>
            <person name="Lalanne C."/>
            <person name="Gautier V."/>
            <person name="Ament-Velasquez S.L."/>
            <person name="Kruys A."/>
            <person name="Hutchinson M.I."/>
            <person name="Powell A.J."/>
            <person name="Barry K."/>
            <person name="Miller A.N."/>
            <person name="Grigoriev I.V."/>
            <person name="Debuchy R."/>
            <person name="Gladieux P."/>
            <person name="Thoren M.H."/>
            <person name="Johannesson H."/>
        </authorList>
    </citation>
    <scope>NUCLEOTIDE SEQUENCE</scope>
    <source>
        <strain evidence="2">PSN4</strain>
    </source>
</reference>
<proteinExistence type="predicted"/>
<dbReference type="PANTHER" id="PTHR24074">
    <property type="entry name" value="CO-CHAPERONE PROTEIN DJLA"/>
    <property type="match status" value="1"/>
</dbReference>
<dbReference type="Proteomes" id="UP001239445">
    <property type="component" value="Unassembled WGS sequence"/>
</dbReference>
<protein>
    <recommendedName>
        <fullName evidence="1">J domain-containing protein</fullName>
    </recommendedName>
</protein>
<evidence type="ECO:0000259" key="1">
    <source>
        <dbReference type="PROSITE" id="PS50076"/>
    </source>
</evidence>
<feature type="domain" description="J" evidence="1">
    <location>
        <begin position="27"/>
        <end position="94"/>
    </location>
</feature>
<dbReference type="SMART" id="SM00271">
    <property type="entry name" value="DnaJ"/>
    <property type="match status" value="1"/>
</dbReference>
<evidence type="ECO:0000313" key="2">
    <source>
        <dbReference type="EMBL" id="KAK1756794.1"/>
    </source>
</evidence>
<accession>A0AAJ0FCR3</accession>
<dbReference type="Pfam" id="PF00226">
    <property type="entry name" value="DnaJ"/>
    <property type="match status" value="1"/>
</dbReference>
<dbReference type="SUPFAM" id="SSF46565">
    <property type="entry name" value="Chaperone J-domain"/>
    <property type="match status" value="1"/>
</dbReference>
<sequence length="415" mass="47775">MSLILTPRVARKAKAAPKVKIASKEKEYFAILGVEPGSDIETVKKAYRRLILEQHPDKNKNSRQSTISFRKIKEAWETLRHGALMIRPNHHKLSAPLILADPPLPLTESDKARYLFDAAADFYEAEERFYLTQTSPKSTNHVLTLKARAAYNSFYSIFKHTMLRRAGRYGGQPHIDFIRSAFDALWTQKLARDKSVARRFYRYTLTTSPRANLEYYTARVRAIYADTNTETNDPTAQKQQHKHLALFRRYIHESSAEFKAAEKKWMRTYHAHRSASSHAPEKFFLYEAEDERAARRAIARQKRQHCRARRHARLVLARQGDKRSPECDHHVWFARVHPSTTMHCDLDGRGMDWRSGVWRCPGCDLVVCTSCRDLVKMTAREGRKEKKQVGVVDSVGGSFTSEVRGGLEGLCLGEQ</sequence>
<comment type="caution">
    <text evidence="2">The sequence shown here is derived from an EMBL/GenBank/DDBJ whole genome shotgun (WGS) entry which is preliminary data.</text>
</comment>
<dbReference type="InterPro" id="IPR001623">
    <property type="entry name" value="DnaJ_domain"/>
</dbReference>
<dbReference type="CDD" id="cd06257">
    <property type="entry name" value="DnaJ"/>
    <property type="match status" value="1"/>
</dbReference>
<dbReference type="PRINTS" id="PR00625">
    <property type="entry name" value="JDOMAIN"/>
</dbReference>
<dbReference type="InterPro" id="IPR050817">
    <property type="entry name" value="DjlA_DnaK_co-chaperone"/>
</dbReference>
<keyword evidence="3" id="KW-1185">Reference proteome</keyword>
<organism evidence="2 3">
    <name type="scientific">Echria macrotheca</name>
    <dbReference type="NCBI Taxonomy" id="438768"/>
    <lineage>
        <taxon>Eukaryota</taxon>
        <taxon>Fungi</taxon>
        <taxon>Dikarya</taxon>
        <taxon>Ascomycota</taxon>
        <taxon>Pezizomycotina</taxon>
        <taxon>Sordariomycetes</taxon>
        <taxon>Sordariomycetidae</taxon>
        <taxon>Sordariales</taxon>
        <taxon>Schizotheciaceae</taxon>
        <taxon>Echria</taxon>
    </lineage>
</organism>
<dbReference type="InterPro" id="IPR036869">
    <property type="entry name" value="J_dom_sf"/>
</dbReference>
<dbReference type="EMBL" id="MU839831">
    <property type="protein sequence ID" value="KAK1756794.1"/>
    <property type="molecule type" value="Genomic_DNA"/>
</dbReference>
<evidence type="ECO:0000313" key="3">
    <source>
        <dbReference type="Proteomes" id="UP001239445"/>
    </source>
</evidence>
<name>A0AAJ0FCR3_9PEZI</name>
<dbReference type="AlphaFoldDB" id="A0AAJ0FCR3"/>